<reference evidence="2 3" key="1">
    <citation type="journal article" date="2014" name="BMC Genomics">
        <title>Adaptive genomic structural variation in the grape powdery mildew pathogen, Erysiphe necator.</title>
        <authorList>
            <person name="Jones L."/>
            <person name="Riaz S."/>
            <person name="Morales-Cruz A."/>
            <person name="Amrine K.C."/>
            <person name="McGuire B."/>
            <person name="Gubler W.D."/>
            <person name="Walker M.A."/>
            <person name="Cantu D."/>
        </authorList>
    </citation>
    <scope>NUCLEOTIDE SEQUENCE [LARGE SCALE GENOMIC DNA]</scope>
    <source>
        <strain evidence="3">c</strain>
    </source>
</reference>
<accession>A0A0B1PFQ0</accession>
<proteinExistence type="predicted"/>
<protein>
    <submittedName>
        <fullName evidence="2">Uncharacterized protein</fullName>
    </submittedName>
</protein>
<dbReference type="EMBL" id="JNVN01000133">
    <property type="protein sequence ID" value="KHJ36130.1"/>
    <property type="molecule type" value="Genomic_DNA"/>
</dbReference>
<comment type="caution">
    <text evidence="2">The sequence shown here is derived from an EMBL/GenBank/DDBJ whole genome shotgun (WGS) entry which is preliminary data.</text>
</comment>
<gene>
    <name evidence="2" type="ORF">EV44_g3339</name>
</gene>
<name>A0A0B1PFQ0_UNCNE</name>
<sequence>MQLQSLMNVVLGKEEKSEDGQVTKPTENKLPVRQYTENRLRTGLKRFLNRQSGTRTDALKSNNSFPHFRSQQKNKAYPIDELEGSEVNQSPAERLGDSDDDEELDALLSNLLNDNSQ</sequence>
<keyword evidence="3" id="KW-1185">Reference proteome</keyword>
<organism evidence="2 3">
    <name type="scientific">Uncinula necator</name>
    <name type="common">Grape powdery mildew</name>
    <dbReference type="NCBI Taxonomy" id="52586"/>
    <lineage>
        <taxon>Eukaryota</taxon>
        <taxon>Fungi</taxon>
        <taxon>Dikarya</taxon>
        <taxon>Ascomycota</taxon>
        <taxon>Pezizomycotina</taxon>
        <taxon>Leotiomycetes</taxon>
        <taxon>Erysiphales</taxon>
        <taxon>Erysiphaceae</taxon>
        <taxon>Erysiphe</taxon>
    </lineage>
</organism>
<feature type="compositionally biased region" description="Polar residues" evidence="1">
    <location>
        <begin position="49"/>
        <end position="74"/>
    </location>
</feature>
<dbReference type="AlphaFoldDB" id="A0A0B1PFQ0"/>
<evidence type="ECO:0000256" key="1">
    <source>
        <dbReference type="SAM" id="MobiDB-lite"/>
    </source>
</evidence>
<feature type="region of interest" description="Disordered" evidence="1">
    <location>
        <begin position="1"/>
        <end position="101"/>
    </location>
</feature>
<dbReference type="Proteomes" id="UP000030854">
    <property type="component" value="Unassembled WGS sequence"/>
</dbReference>
<dbReference type="HOGENOM" id="CLU_2086575_0_0_1"/>
<evidence type="ECO:0000313" key="3">
    <source>
        <dbReference type="Proteomes" id="UP000030854"/>
    </source>
</evidence>
<evidence type="ECO:0000313" key="2">
    <source>
        <dbReference type="EMBL" id="KHJ36130.1"/>
    </source>
</evidence>
<feature type="compositionally biased region" description="Basic and acidic residues" evidence="1">
    <location>
        <begin position="12"/>
        <end position="21"/>
    </location>
</feature>